<evidence type="ECO:0008006" key="4">
    <source>
        <dbReference type="Google" id="ProtNLM"/>
    </source>
</evidence>
<comment type="caution">
    <text evidence="2">The sequence shown here is derived from an EMBL/GenBank/DDBJ whole genome shotgun (WGS) entry which is preliminary data.</text>
</comment>
<dbReference type="PANTHER" id="PTHR30203:SF24">
    <property type="entry name" value="BLR4935 PROTEIN"/>
    <property type="match status" value="1"/>
</dbReference>
<evidence type="ECO:0000256" key="1">
    <source>
        <dbReference type="SAM" id="SignalP"/>
    </source>
</evidence>
<dbReference type="EMBL" id="NOXT01000120">
    <property type="protein sequence ID" value="OYQ26098.1"/>
    <property type="molecule type" value="Genomic_DNA"/>
</dbReference>
<keyword evidence="1" id="KW-0732">Signal</keyword>
<evidence type="ECO:0000313" key="3">
    <source>
        <dbReference type="Proteomes" id="UP000216991"/>
    </source>
</evidence>
<accession>A0A255YA53</accession>
<protein>
    <recommendedName>
        <fullName evidence="4">Transporter</fullName>
    </recommendedName>
</protein>
<keyword evidence="3" id="KW-1185">Reference proteome</keyword>
<evidence type="ECO:0000313" key="2">
    <source>
        <dbReference type="EMBL" id="OYQ26098.1"/>
    </source>
</evidence>
<name>A0A255YA53_9SPHN</name>
<gene>
    <name evidence="2" type="ORF">CHU93_12765</name>
</gene>
<reference evidence="2 3" key="1">
    <citation type="submission" date="2017-07" db="EMBL/GenBank/DDBJ databases">
        <title>Sandarakinorhabdus cyanobacteriorum sp. nov., a novel bacterium isolated from cyanobacterial aggregates in a eutrophic lake.</title>
        <authorList>
            <person name="Cai H."/>
        </authorList>
    </citation>
    <scope>NUCLEOTIDE SEQUENCE [LARGE SCALE GENOMIC DNA]</scope>
    <source>
        <strain evidence="2 3">TH057</strain>
    </source>
</reference>
<dbReference type="PANTHER" id="PTHR30203">
    <property type="entry name" value="OUTER MEMBRANE CATION EFFLUX PROTEIN"/>
    <property type="match status" value="1"/>
</dbReference>
<dbReference type="Gene3D" id="1.20.1600.10">
    <property type="entry name" value="Outer membrane efflux proteins (OEP)"/>
    <property type="match status" value="1"/>
</dbReference>
<organism evidence="2 3">
    <name type="scientific">Sandarakinorhabdus cyanobacteriorum</name>
    <dbReference type="NCBI Taxonomy" id="1981098"/>
    <lineage>
        <taxon>Bacteria</taxon>
        <taxon>Pseudomonadati</taxon>
        <taxon>Pseudomonadota</taxon>
        <taxon>Alphaproteobacteria</taxon>
        <taxon>Sphingomonadales</taxon>
        <taxon>Sphingosinicellaceae</taxon>
        <taxon>Sandarakinorhabdus</taxon>
    </lineage>
</organism>
<dbReference type="SUPFAM" id="SSF56954">
    <property type="entry name" value="Outer membrane efflux proteins (OEP)"/>
    <property type="match status" value="1"/>
</dbReference>
<proteinExistence type="predicted"/>
<dbReference type="AlphaFoldDB" id="A0A255YA53"/>
<feature type="chain" id="PRO_5012355253" description="Transporter" evidence="1">
    <location>
        <begin position="16"/>
        <end position="412"/>
    </location>
</feature>
<dbReference type="OrthoDB" id="180990at2"/>
<sequence>MRLTLLLALSTPVAAQTPALSIDALAAEVVAGNPERQFLARQISLAQTGVQAARRLADPELSIEFGERRTDNVQTGQRLGDGPAFAAAILQPIEFNGRLPLRKAIAEGNVTLARLGLAQFEATLAGRARTLGYRLFAADARAEAARAVASRMRSLAGVIIARDPAGQAPRLEAAVLEASAITAERTAAEAEAAYNAALYELNGLRGQPFPARVRIQRPPLSPPPLPDVSQLAEQAESGNFELLALKTQLDQQGLSVRLAEKGRVGALSIGPFINRDRGDVKDQVIGLRATTSLPLWNRQAGDVAAAESREAQGQASLIAARRRILAQLHADAALYRARAEALARWPADAPQRFAAAAEEADRAYRLGAVPLPTYVAMQTGWLDALTAVLDTRAGLWEAREQLRILTGGSTAQ</sequence>
<dbReference type="Proteomes" id="UP000216991">
    <property type="component" value="Unassembled WGS sequence"/>
</dbReference>
<feature type="signal peptide" evidence="1">
    <location>
        <begin position="1"/>
        <end position="15"/>
    </location>
</feature>
<dbReference type="GO" id="GO:0015562">
    <property type="term" value="F:efflux transmembrane transporter activity"/>
    <property type="evidence" value="ECO:0007669"/>
    <property type="project" value="InterPro"/>
</dbReference>
<dbReference type="InterPro" id="IPR010131">
    <property type="entry name" value="MdtP/NodT-like"/>
</dbReference>